<feature type="signal peptide" evidence="2">
    <location>
        <begin position="1"/>
        <end position="24"/>
    </location>
</feature>
<keyword evidence="1" id="KW-0802">TPR repeat</keyword>
<dbReference type="Gene3D" id="1.25.40.10">
    <property type="entry name" value="Tetratricopeptide repeat domain"/>
    <property type="match status" value="2"/>
</dbReference>
<dbReference type="PANTHER" id="PTHR12558">
    <property type="entry name" value="CELL DIVISION CYCLE 16,23,27"/>
    <property type="match status" value="1"/>
</dbReference>
<comment type="caution">
    <text evidence="3">The sequence shown here is derived from an EMBL/GenBank/DDBJ whole genome shotgun (WGS) entry which is preliminary data.</text>
</comment>
<gene>
    <name evidence="3" type="ORF">E6K78_02795</name>
</gene>
<name>A0A538TWG8_UNCEI</name>
<dbReference type="SUPFAM" id="SSF48452">
    <property type="entry name" value="TPR-like"/>
    <property type="match status" value="2"/>
</dbReference>
<feature type="repeat" description="TPR" evidence="1">
    <location>
        <begin position="336"/>
        <end position="369"/>
    </location>
</feature>
<accession>A0A538TWG8</accession>
<organism evidence="3 4">
    <name type="scientific">Eiseniibacteriota bacterium</name>
    <dbReference type="NCBI Taxonomy" id="2212470"/>
    <lineage>
        <taxon>Bacteria</taxon>
        <taxon>Candidatus Eiseniibacteriota</taxon>
    </lineage>
</organism>
<feature type="repeat" description="TPR" evidence="1">
    <location>
        <begin position="183"/>
        <end position="216"/>
    </location>
</feature>
<dbReference type="InterPro" id="IPR019734">
    <property type="entry name" value="TPR_rpt"/>
</dbReference>
<dbReference type="InterPro" id="IPR011990">
    <property type="entry name" value="TPR-like_helical_dom_sf"/>
</dbReference>
<evidence type="ECO:0000313" key="4">
    <source>
        <dbReference type="Proteomes" id="UP000316609"/>
    </source>
</evidence>
<sequence length="484" mass="52625">MKLGAVAGPVVGAALLLPAWIAVAEARNPHCAGGIQYIVQALKDKDKGNTEDYQREIAKAVQQLETCSKEDPADLEAIGYLGWAYAEVESAGPAGKAFQTAIQGLTAKGDKKAEWVTNNRNSYWAQAFNAGVSKIQAAQQAYADFCKKPDNDADRSLKSEAEKRYQEAEASLARASLLRPGDPQTLRNLGSVYAFRCEYDKAEAVFKEGLKIAPSDTMLLQSLRAARVNLANQFSDNKKFDQAIQFFNDLIKAEPNDASHYVSLADVYFKRAQTVEGDPRKADFRAAGDAYAKGAQLKPGDADLAFNAALAYQNAGAWDKSEPQWALAAKLRPEDVDALSGWGSALVELKRCDDAIKALHQAVTLKPKEKNLHRQLGGIYTKCGNNAKATEELMVYLAMHNGQPVSDPSARAKAAKEGSAAAKTLAVEGVPDEIIVWQADNQNYESWMYWSKKRAYAFLGGALSSRSDWSTMSLSPAPGSDKKK</sequence>
<dbReference type="EMBL" id="VBOY01000020">
    <property type="protein sequence ID" value="TMQ67977.1"/>
    <property type="molecule type" value="Genomic_DNA"/>
</dbReference>
<dbReference type="PANTHER" id="PTHR12558:SF13">
    <property type="entry name" value="CELL DIVISION CYCLE PROTEIN 27 HOMOLOG"/>
    <property type="match status" value="1"/>
</dbReference>
<dbReference type="Proteomes" id="UP000316609">
    <property type="component" value="Unassembled WGS sequence"/>
</dbReference>
<dbReference type="AlphaFoldDB" id="A0A538TWG8"/>
<dbReference type="PROSITE" id="PS50005">
    <property type="entry name" value="TPR"/>
    <property type="match status" value="3"/>
</dbReference>
<proteinExistence type="predicted"/>
<protein>
    <submittedName>
        <fullName evidence="3">Tetratricopeptide repeat protein</fullName>
    </submittedName>
</protein>
<dbReference type="Pfam" id="PF14559">
    <property type="entry name" value="TPR_19"/>
    <property type="match status" value="1"/>
</dbReference>
<reference evidence="3 4" key="1">
    <citation type="journal article" date="2019" name="Nat. Microbiol.">
        <title>Mediterranean grassland soil C-N compound turnover is dependent on rainfall and depth, and is mediated by genomically divergent microorganisms.</title>
        <authorList>
            <person name="Diamond S."/>
            <person name="Andeer P.F."/>
            <person name="Li Z."/>
            <person name="Crits-Christoph A."/>
            <person name="Burstein D."/>
            <person name="Anantharaman K."/>
            <person name="Lane K.R."/>
            <person name="Thomas B.C."/>
            <person name="Pan C."/>
            <person name="Northen T.R."/>
            <person name="Banfield J.F."/>
        </authorList>
    </citation>
    <scope>NUCLEOTIDE SEQUENCE [LARGE SCALE GENOMIC DNA]</scope>
    <source>
        <strain evidence="3">WS_8</strain>
    </source>
</reference>
<feature type="repeat" description="TPR" evidence="1">
    <location>
        <begin position="224"/>
        <end position="257"/>
    </location>
</feature>
<feature type="chain" id="PRO_5021886932" evidence="2">
    <location>
        <begin position="25"/>
        <end position="484"/>
    </location>
</feature>
<evidence type="ECO:0000256" key="2">
    <source>
        <dbReference type="SAM" id="SignalP"/>
    </source>
</evidence>
<evidence type="ECO:0000256" key="1">
    <source>
        <dbReference type="PROSITE-ProRule" id="PRU00339"/>
    </source>
</evidence>
<keyword evidence="2" id="KW-0732">Signal</keyword>
<dbReference type="SMART" id="SM00028">
    <property type="entry name" value="TPR"/>
    <property type="match status" value="4"/>
</dbReference>
<evidence type="ECO:0000313" key="3">
    <source>
        <dbReference type="EMBL" id="TMQ67977.1"/>
    </source>
</evidence>